<dbReference type="RefSeq" id="WP_123686654.1">
    <property type="nucleotide sequence ID" value="NZ_RKHY01000001.1"/>
</dbReference>
<protein>
    <recommendedName>
        <fullName evidence="3">DUF304 domain-containing protein</fullName>
    </recommendedName>
</protein>
<proteinExistence type="predicted"/>
<name>A0A3N2H8D4_9PSEU</name>
<dbReference type="GeneID" id="301848427"/>
<dbReference type="AlphaFoldDB" id="A0A3N2H8D4"/>
<organism evidence="1 2">
    <name type="scientific">Amycolatopsis thermoflava</name>
    <dbReference type="NCBI Taxonomy" id="84480"/>
    <lineage>
        <taxon>Bacteria</taxon>
        <taxon>Bacillati</taxon>
        <taxon>Actinomycetota</taxon>
        <taxon>Actinomycetes</taxon>
        <taxon>Pseudonocardiales</taxon>
        <taxon>Pseudonocardiaceae</taxon>
        <taxon>Amycolatopsis</taxon>
        <taxon>Amycolatopsis methanolica group</taxon>
    </lineage>
</organism>
<dbReference type="EMBL" id="RKHY01000001">
    <property type="protein sequence ID" value="ROS44739.1"/>
    <property type="molecule type" value="Genomic_DNA"/>
</dbReference>
<comment type="caution">
    <text evidence="1">The sequence shown here is derived from an EMBL/GenBank/DDBJ whole genome shotgun (WGS) entry which is preliminary data.</text>
</comment>
<evidence type="ECO:0000313" key="1">
    <source>
        <dbReference type="EMBL" id="ROS44739.1"/>
    </source>
</evidence>
<gene>
    <name evidence="1" type="ORF">EDD35_7190</name>
</gene>
<evidence type="ECO:0000313" key="2">
    <source>
        <dbReference type="Proteomes" id="UP000274843"/>
    </source>
</evidence>
<accession>A0A3N2H8D4</accession>
<reference evidence="1 2" key="1">
    <citation type="submission" date="2018-11" db="EMBL/GenBank/DDBJ databases">
        <title>Sequencing the genomes of 1000 actinobacteria strains.</title>
        <authorList>
            <person name="Klenk H.-P."/>
        </authorList>
    </citation>
    <scope>NUCLEOTIDE SEQUENCE [LARGE SCALE GENOMIC DNA]</scope>
    <source>
        <strain evidence="1 2">DSM 44348</strain>
    </source>
</reference>
<sequence>MPRWSLTLGHYTVTSRRIIVERRVNGFRVRRSELLTDLTTPKLLEDGSIAFGDPRDQENPGHRASGLLVPPLVLHKVPDAEHVLDLIRQAQRDARG</sequence>
<evidence type="ECO:0008006" key="3">
    <source>
        <dbReference type="Google" id="ProtNLM"/>
    </source>
</evidence>
<keyword evidence="2" id="KW-1185">Reference proteome</keyword>
<dbReference type="Proteomes" id="UP000274843">
    <property type="component" value="Unassembled WGS sequence"/>
</dbReference>